<keyword evidence="2" id="KW-1185">Reference proteome</keyword>
<sequence>MAFTGFPDEALLFYEGLIADNSKAYWTANKHLYDSAVKAPMQELMAELADEFGEPHVFRPYRDVRFSKDKTPYKDHQGAYVAKLDGVGYYVQVDADGLYVAGGWWASGEMTHRFRAAVDDDDHGGELEKIVAELPGRYAIEGDRVKTRPRGVSLDHPRIELMKHRTLYAGHRFEPDPWFHTAEVTQRVRAAWRELTPLVDWLRVRLS</sequence>
<name>A0A4U3LY69_9ACTN</name>
<dbReference type="PANTHER" id="PTHR36452">
    <property type="entry name" value="CHROMOSOME 12, WHOLE GENOME SHOTGUN SEQUENCE"/>
    <property type="match status" value="1"/>
</dbReference>
<protein>
    <submittedName>
        <fullName evidence="1">DUF2461 domain-containing protein</fullName>
    </submittedName>
</protein>
<evidence type="ECO:0000313" key="1">
    <source>
        <dbReference type="EMBL" id="TKK80792.1"/>
    </source>
</evidence>
<comment type="caution">
    <text evidence="1">The sequence shown here is derived from an EMBL/GenBank/DDBJ whole genome shotgun (WGS) entry which is preliminary data.</text>
</comment>
<proteinExistence type="predicted"/>
<dbReference type="NCBIfam" id="TIGR02453">
    <property type="entry name" value="TIGR02453 family protein"/>
    <property type="match status" value="1"/>
</dbReference>
<dbReference type="PANTHER" id="PTHR36452:SF1">
    <property type="entry name" value="DUF2461 DOMAIN-CONTAINING PROTEIN"/>
    <property type="match status" value="1"/>
</dbReference>
<accession>A0A4U3LY69</accession>
<evidence type="ECO:0000313" key="2">
    <source>
        <dbReference type="Proteomes" id="UP000308705"/>
    </source>
</evidence>
<dbReference type="RefSeq" id="WP_137251365.1">
    <property type="nucleotide sequence ID" value="NZ_SZQA01000054.1"/>
</dbReference>
<dbReference type="Pfam" id="PF09365">
    <property type="entry name" value="DUF2461"/>
    <property type="match status" value="1"/>
</dbReference>
<dbReference type="OrthoDB" id="9794241at2"/>
<gene>
    <name evidence="1" type="ORF">FDA94_35185</name>
</gene>
<dbReference type="InterPro" id="IPR012808">
    <property type="entry name" value="CHP02453"/>
</dbReference>
<dbReference type="PIRSF" id="PIRSF028451">
    <property type="entry name" value="UCP028451"/>
    <property type="match status" value="1"/>
</dbReference>
<organism evidence="1 2">
    <name type="scientific">Herbidospora galbida</name>
    <dbReference type="NCBI Taxonomy" id="2575442"/>
    <lineage>
        <taxon>Bacteria</taxon>
        <taxon>Bacillati</taxon>
        <taxon>Actinomycetota</taxon>
        <taxon>Actinomycetes</taxon>
        <taxon>Streptosporangiales</taxon>
        <taxon>Streptosporangiaceae</taxon>
        <taxon>Herbidospora</taxon>
    </lineage>
</organism>
<dbReference type="AlphaFoldDB" id="A0A4U3LY69"/>
<dbReference type="EMBL" id="SZQA01000054">
    <property type="protein sequence ID" value="TKK80792.1"/>
    <property type="molecule type" value="Genomic_DNA"/>
</dbReference>
<dbReference type="Proteomes" id="UP000308705">
    <property type="component" value="Unassembled WGS sequence"/>
</dbReference>
<reference evidence="1 2" key="1">
    <citation type="submission" date="2019-04" db="EMBL/GenBank/DDBJ databases">
        <title>Herbidospora sp. NEAU-GS14.nov., a novel actinomycete isolated from soil.</title>
        <authorList>
            <person name="Han L."/>
        </authorList>
    </citation>
    <scope>NUCLEOTIDE SEQUENCE [LARGE SCALE GENOMIC DNA]</scope>
    <source>
        <strain evidence="1 2">NEAU-GS14</strain>
    </source>
</reference>
<dbReference type="InterPro" id="IPR015996">
    <property type="entry name" value="UCP028451"/>
</dbReference>